<dbReference type="Proteomes" id="UP000316921">
    <property type="component" value="Chromosome"/>
</dbReference>
<evidence type="ECO:0000313" key="3">
    <source>
        <dbReference type="EMBL" id="QDU68771.1"/>
    </source>
</evidence>
<dbReference type="AlphaFoldDB" id="A0A518BP68"/>
<keyword evidence="4" id="KW-1185">Reference proteome</keyword>
<dbReference type="Gene3D" id="3.20.20.140">
    <property type="entry name" value="Metal-dependent hydrolases"/>
    <property type="match status" value="1"/>
</dbReference>
<reference evidence="3 4" key="1">
    <citation type="submission" date="2019-02" db="EMBL/GenBank/DDBJ databases">
        <title>Deep-cultivation of Planctomycetes and their phenomic and genomic characterization uncovers novel biology.</title>
        <authorList>
            <person name="Wiegand S."/>
            <person name="Jogler M."/>
            <person name="Boedeker C."/>
            <person name="Pinto D."/>
            <person name="Vollmers J."/>
            <person name="Rivas-Marin E."/>
            <person name="Kohn T."/>
            <person name="Peeters S.H."/>
            <person name="Heuer A."/>
            <person name="Rast P."/>
            <person name="Oberbeckmann S."/>
            <person name="Bunk B."/>
            <person name="Jeske O."/>
            <person name="Meyerdierks A."/>
            <person name="Storesund J.E."/>
            <person name="Kallscheuer N."/>
            <person name="Luecker S."/>
            <person name="Lage O.M."/>
            <person name="Pohl T."/>
            <person name="Merkel B.J."/>
            <person name="Hornburger P."/>
            <person name="Mueller R.-W."/>
            <person name="Bruemmer F."/>
            <person name="Labrenz M."/>
            <person name="Spormann A.M."/>
            <person name="Op den Camp H."/>
            <person name="Overmann J."/>
            <person name="Amann R."/>
            <person name="Jetten M.S.M."/>
            <person name="Mascher T."/>
            <person name="Medema M.H."/>
            <person name="Devos D.P."/>
            <person name="Kaster A.-K."/>
            <person name="Ovreas L."/>
            <person name="Rohde M."/>
            <person name="Galperin M.Y."/>
            <person name="Jogler C."/>
        </authorList>
    </citation>
    <scope>NUCLEOTIDE SEQUENCE [LARGE SCALE GENOMIC DNA]</scope>
    <source>
        <strain evidence="3 4">Pla133</strain>
    </source>
</reference>
<dbReference type="PANTHER" id="PTHR43794">
    <property type="entry name" value="AMINOHYDROLASE SSNA-RELATED"/>
    <property type="match status" value="1"/>
</dbReference>
<organism evidence="3 4">
    <name type="scientific">Engelhardtia mirabilis</name>
    <dbReference type="NCBI Taxonomy" id="2528011"/>
    <lineage>
        <taxon>Bacteria</taxon>
        <taxon>Pseudomonadati</taxon>
        <taxon>Planctomycetota</taxon>
        <taxon>Planctomycetia</taxon>
        <taxon>Planctomycetia incertae sedis</taxon>
        <taxon>Engelhardtia</taxon>
    </lineage>
</organism>
<dbReference type="InterPro" id="IPR006680">
    <property type="entry name" value="Amidohydro-rel"/>
</dbReference>
<dbReference type="Pfam" id="PF01979">
    <property type="entry name" value="Amidohydro_1"/>
    <property type="match status" value="1"/>
</dbReference>
<dbReference type="InterPro" id="IPR032466">
    <property type="entry name" value="Metal_Hydrolase"/>
</dbReference>
<evidence type="ECO:0000259" key="2">
    <source>
        <dbReference type="Pfam" id="PF01979"/>
    </source>
</evidence>
<dbReference type="RefSeq" id="WP_145068076.1">
    <property type="nucleotide sequence ID" value="NZ_CP036287.1"/>
</dbReference>
<dbReference type="KEGG" id="pbap:Pla133_38740"/>
<evidence type="ECO:0000313" key="4">
    <source>
        <dbReference type="Proteomes" id="UP000316921"/>
    </source>
</evidence>
<dbReference type="InterPro" id="IPR011059">
    <property type="entry name" value="Metal-dep_hydrolase_composite"/>
</dbReference>
<gene>
    <name evidence="3" type="ORF">Pla133_38740</name>
</gene>
<dbReference type="SUPFAM" id="SSF51556">
    <property type="entry name" value="Metallo-dependent hydrolases"/>
    <property type="match status" value="1"/>
</dbReference>
<feature type="domain" description="Amidohydrolase-related" evidence="2">
    <location>
        <begin position="67"/>
        <end position="406"/>
    </location>
</feature>
<dbReference type="EMBL" id="CP036287">
    <property type="protein sequence ID" value="QDU68771.1"/>
    <property type="molecule type" value="Genomic_DNA"/>
</dbReference>
<dbReference type="EC" id="3.5.4.-" evidence="3"/>
<dbReference type="PANTHER" id="PTHR43794:SF11">
    <property type="entry name" value="AMIDOHYDROLASE-RELATED DOMAIN-CONTAINING PROTEIN"/>
    <property type="match status" value="1"/>
</dbReference>
<dbReference type="InterPro" id="IPR050287">
    <property type="entry name" value="MTA/SAH_deaminase"/>
</dbReference>
<dbReference type="GO" id="GO:0016810">
    <property type="term" value="F:hydrolase activity, acting on carbon-nitrogen (but not peptide) bonds"/>
    <property type="evidence" value="ECO:0007669"/>
    <property type="project" value="InterPro"/>
</dbReference>
<dbReference type="SUPFAM" id="SSF51338">
    <property type="entry name" value="Composite domain of metallo-dependent hydrolases"/>
    <property type="match status" value="1"/>
</dbReference>
<evidence type="ECO:0000256" key="1">
    <source>
        <dbReference type="ARBA" id="ARBA00022801"/>
    </source>
</evidence>
<protein>
    <submittedName>
        <fullName evidence="3">Aminodeoxyfutalosine deaminase</fullName>
        <ecNumber evidence="3">3.5.4.-</ecNumber>
    </submittedName>
</protein>
<name>A0A518BP68_9BACT</name>
<accession>A0A518BP68</accession>
<sequence>MSPEQSAKDDRRLFRARWILPRSGVVHVDGAVQVAGGVVEEVLPDHGAVGRAGAAGIEIVDLGDVALTPGLVNAHAHLELGALAGRLPRARPFEEWVGALLALRAAADAGELESGLARDGRALLESGTTAVGDIDSLGLAATAGPTAMPRRRVYRELLDGRDAARRAAIVAALSVPLAETDHLLEGLSPHAPFSISDELLAAVASTARVRGLPVAMHWAETPEEVAWLDGGEGWFGRFFPPAAGMAGIDALERHGLLGPATTLIHGNHPRADEPRRIASAGATVVHCPGSHAYFERGPFPLQRYLDVGVPIALGTDSSASNDRLDMRRELALLRTEFPGLDPIRAWSAATEVGARGLGLQGRAGCLAPGAWADLVAFELPEPLPADSWDWLTAAAPAVRGTWIGGRPVPSDALQ</sequence>
<keyword evidence="1 3" id="KW-0378">Hydrolase</keyword>
<proteinExistence type="predicted"/>